<evidence type="ECO:0000313" key="4">
    <source>
        <dbReference type="EMBL" id="KAK5085134.1"/>
    </source>
</evidence>
<keyword evidence="1" id="KW-0677">Repeat</keyword>
<evidence type="ECO:0008006" key="6">
    <source>
        <dbReference type="Google" id="ProtNLM"/>
    </source>
</evidence>
<evidence type="ECO:0000313" key="5">
    <source>
        <dbReference type="Proteomes" id="UP001309876"/>
    </source>
</evidence>
<sequence>MHRHEDNNKLQKNRSPIHQAAQNGYLNIVAALLERQGSDTADVNEEDGITPLWLAAQQGHVKTVLLLIELKVDSDVRAISSGRTPLYQAAQNGHSEVGRVLLEHTKDFDAAAFDAITPLWLAAQKDGFRNTSLLFEQGASVDVVSTNRGRLPIYTTAFHGHTAVTKKLSTRTKLLDEENYIAIPDVSDR</sequence>
<feature type="repeat" description="ANK" evidence="3">
    <location>
        <begin position="81"/>
        <end position="113"/>
    </location>
</feature>
<protein>
    <recommendedName>
        <fullName evidence="6">Ankyrin</fullName>
    </recommendedName>
</protein>
<keyword evidence="5" id="KW-1185">Reference proteome</keyword>
<evidence type="ECO:0000256" key="2">
    <source>
        <dbReference type="ARBA" id="ARBA00023043"/>
    </source>
</evidence>
<keyword evidence="2 3" id="KW-0040">ANK repeat</keyword>
<proteinExistence type="predicted"/>
<dbReference type="InterPro" id="IPR002110">
    <property type="entry name" value="Ankyrin_rpt"/>
</dbReference>
<dbReference type="InterPro" id="IPR036770">
    <property type="entry name" value="Ankyrin_rpt-contain_sf"/>
</dbReference>
<accession>A0AAN7T006</accession>
<dbReference type="EMBL" id="JAVRRJ010000004">
    <property type="protein sequence ID" value="KAK5085134.1"/>
    <property type="molecule type" value="Genomic_DNA"/>
</dbReference>
<dbReference type="PROSITE" id="PS50088">
    <property type="entry name" value="ANK_REPEAT"/>
    <property type="match status" value="3"/>
</dbReference>
<reference evidence="4 5" key="1">
    <citation type="submission" date="2023-08" db="EMBL/GenBank/DDBJ databases">
        <title>Black Yeasts Isolated from many extreme environments.</title>
        <authorList>
            <person name="Coleine C."/>
            <person name="Stajich J.E."/>
            <person name="Selbmann L."/>
        </authorList>
    </citation>
    <scope>NUCLEOTIDE SEQUENCE [LARGE SCALE GENOMIC DNA]</scope>
    <source>
        <strain evidence="4 5">CCFEE 5910</strain>
    </source>
</reference>
<dbReference type="PANTHER" id="PTHR24198">
    <property type="entry name" value="ANKYRIN REPEAT AND PROTEIN KINASE DOMAIN-CONTAINING PROTEIN"/>
    <property type="match status" value="1"/>
</dbReference>
<name>A0AAN7T006_9EURO</name>
<comment type="caution">
    <text evidence="4">The sequence shown here is derived from an EMBL/GenBank/DDBJ whole genome shotgun (WGS) entry which is preliminary data.</text>
</comment>
<evidence type="ECO:0000256" key="1">
    <source>
        <dbReference type="ARBA" id="ARBA00022737"/>
    </source>
</evidence>
<dbReference type="PANTHER" id="PTHR24198:SF165">
    <property type="entry name" value="ANKYRIN REPEAT-CONTAINING PROTEIN-RELATED"/>
    <property type="match status" value="1"/>
</dbReference>
<dbReference type="SUPFAM" id="SSF48403">
    <property type="entry name" value="Ankyrin repeat"/>
    <property type="match status" value="1"/>
</dbReference>
<evidence type="ECO:0000256" key="3">
    <source>
        <dbReference type="PROSITE-ProRule" id="PRU00023"/>
    </source>
</evidence>
<dbReference type="AlphaFoldDB" id="A0AAN7T006"/>
<organism evidence="4 5">
    <name type="scientific">Lithohypha guttulata</name>
    <dbReference type="NCBI Taxonomy" id="1690604"/>
    <lineage>
        <taxon>Eukaryota</taxon>
        <taxon>Fungi</taxon>
        <taxon>Dikarya</taxon>
        <taxon>Ascomycota</taxon>
        <taxon>Pezizomycotina</taxon>
        <taxon>Eurotiomycetes</taxon>
        <taxon>Chaetothyriomycetidae</taxon>
        <taxon>Chaetothyriales</taxon>
        <taxon>Trichomeriaceae</taxon>
        <taxon>Lithohypha</taxon>
    </lineage>
</organism>
<dbReference type="GO" id="GO:0005737">
    <property type="term" value="C:cytoplasm"/>
    <property type="evidence" value="ECO:0007669"/>
    <property type="project" value="TreeGrafter"/>
</dbReference>
<dbReference type="Pfam" id="PF12796">
    <property type="entry name" value="Ank_2"/>
    <property type="match status" value="1"/>
</dbReference>
<dbReference type="Gene3D" id="1.25.40.20">
    <property type="entry name" value="Ankyrin repeat-containing domain"/>
    <property type="match status" value="1"/>
</dbReference>
<dbReference type="PROSITE" id="PS50297">
    <property type="entry name" value="ANK_REP_REGION"/>
    <property type="match status" value="3"/>
</dbReference>
<dbReference type="SMART" id="SM00248">
    <property type="entry name" value="ANK"/>
    <property type="match status" value="5"/>
</dbReference>
<dbReference type="PRINTS" id="PR01415">
    <property type="entry name" value="ANKYRIN"/>
</dbReference>
<dbReference type="Proteomes" id="UP001309876">
    <property type="component" value="Unassembled WGS sequence"/>
</dbReference>
<feature type="repeat" description="ANK" evidence="3">
    <location>
        <begin position="12"/>
        <end position="45"/>
    </location>
</feature>
<feature type="repeat" description="ANK" evidence="3">
    <location>
        <begin position="47"/>
        <end position="79"/>
    </location>
</feature>
<gene>
    <name evidence="4" type="ORF">LTR05_004413</name>
</gene>